<evidence type="ECO:0000256" key="2">
    <source>
        <dbReference type="ARBA" id="ARBA00022884"/>
    </source>
</evidence>
<name>A0ABN9CBC9_9NEOB</name>
<dbReference type="Pfam" id="PF15247">
    <property type="entry name" value="SLBP_RNA_bind"/>
    <property type="match status" value="1"/>
</dbReference>
<evidence type="ECO:0000256" key="1">
    <source>
        <dbReference type="ARBA" id="ARBA00006151"/>
    </source>
</evidence>
<comment type="similarity">
    <text evidence="1">Belongs to the SLBP family.</text>
</comment>
<dbReference type="PANTHER" id="PTHR17408">
    <property type="entry name" value="HISTONE RNA HAIRPIN-BINDING PROTEIN"/>
    <property type="match status" value="1"/>
</dbReference>
<evidence type="ECO:0000256" key="3">
    <source>
        <dbReference type="SAM" id="MobiDB-lite"/>
    </source>
</evidence>
<dbReference type="InterPro" id="IPR038294">
    <property type="entry name" value="SLBP_RNA_bind_sf"/>
</dbReference>
<feature type="region of interest" description="Disordered" evidence="3">
    <location>
        <begin position="79"/>
        <end position="99"/>
    </location>
</feature>
<comment type="caution">
    <text evidence="5">The sequence shown here is derived from an EMBL/GenBank/DDBJ whole genome shotgun (WGS) entry which is preliminary data.</text>
</comment>
<dbReference type="EMBL" id="CATNWA010009103">
    <property type="protein sequence ID" value="CAI9557384.1"/>
    <property type="molecule type" value="Genomic_DNA"/>
</dbReference>
<keyword evidence="2" id="KW-0694">RNA-binding</keyword>
<dbReference type="PANTHER" id="PTHR17408:SF11">
    <property type="entry name" value="STEM-LOOP BINDING PROTEIN-LIKE"/>
    <property type="match status" value="1"/>
</dbReference>
<dbReference type="Gene3D" id="1.10.8.1120">
    <property type="entry name" value="Histone RNA hairpin-binding protein RNA-binding domain"/>
    <property type="match status" value="1"/>
</dbReference>
<evidence type="ECO:0000313" key="5">
    <source>
        <dbReference type="EMBL" id="CAI9557384.1"/>
    </source>
</evidence>
<dbReference type="InterPro" id="IPR029344">
    <property type="entry name" value="SLBP_RNA_bind"/>
</dbReference>
<evidence type="ECO:0000313" key="6">
    <source>
        <dbReference type="Proteomes" id="UP001162483"/>
    </source>
</evidence>
<dbReference type="Proteomes" id="UP001162483">
    <property type="component" value="Unassembled WGS sequence"/>
</dbReference>
<proteinExistence type="inferred from homology"/>
<accession>A0ABN9CBC9</accession>
<dbReference type="InterPro" id="IPR026502">
    <property type="entry name" value="SLBP1/SLBP2"/>
</dbReference>
<feature type="domain" description="Histone RNA hairpin-binding protein RNA-binding" evidence="4">
    <location>
        <begin position="137"/>
        <end position="206"/>
    </location>
</feature>
<evidence type="ECO:0000259" key="4">
    <source>
        <dbReference type="Pfam" id="PF15247"/>
    </source>
</evidence>
<sequence length="213" mass="23928">AGSASGHVAGLFKELARASAVASYAATEPRATTACLSDSLLPEPWMLISNTAAMEDLFGVPSRSRLFGSSGFLAKRDYNQSDASQTTRLPFPEPASPERGCAVTGVSVGVDTELDLLDFDKSKPSSHKLQHSYRLETDEAVLQRRQKQLDYGKNTVGYRRYRQQVPKSEREPGIHPRTPNKYRKYSRRSWDMQIKLWRRALHAWDPPEELSSE</sequence>
<reference evidence="5" key="1">
    <citation type="submission" date="2023-05" db="EMBL/GenBank/DDBJ databases">
        <authorList>
            <person name="Stuckert A."/>
        </authorList>
    </citation>
    <scope>NUCLEOTIDE SEQUENCE</scope>
</reference>
<organism evidence="5 6">
    <name type="scientific">Staurois parvus</name>
    <dbReference type="NCBI Taxonomy" id="386267"/>
    <lineage>
        <taxon>Eukaryota</taxon>
        <taxon>Metazoa</taxon>
        <taxon>Chordata</taxon>
        <taxon>Craniata</taxon>
        <taxon>Vertebrata</taxon>
        <taxon>Euteleostomi</taxon>
        <taxon>Amphibia</taxon>
        <taxon>Batrachia</taxon>
        <taxon>Anura</taxon>
        <taxon>Neobatrachia</taxon>
        <taxon>Ranoidea</taxon>
        <taxon>Ranidae</taxon>
        <taxon>Staurois</taxon>
    </lineage>
</organism>
<feature type="non-terminal residue" evidence="5">
    <location>
        <position position="1"/>
    </location>
</feature>
<keyword evidence="6" id="KW-1185">Reference proteome</keyword>
<gene>
    <name evidence="5" type="ORF">SPARVUS_LOCUS4697719</name>
</gene>
<protein>
    <recommendedName>
        <fullName evidence="4">Histone RNA hairpin-binding protein RNA-binding domain-containing protein</fullName>
    </recommendedName>
</protein>